<proteinExistence type="predicted"/>
<feature type="coiled-coil region" evidence="1">
    <location>
        <begin position="126"/>
        <end position="344"/>
    </location>
</feature>
<feature type="coiled-coil region" evidence="1">
    <location>
        <begin position="72"/>
        <end position="99"/>
    </location>
</feature>
<dbReference type="AlphaFoldDB" id="A0A146K3I3"/>
<evidence type="ECO:0000256" key="1">
    <source>
        <dbReference type="SAM" id="Coils"/>
    </source>
</evidence>
<accession>A0A146K3I3</accession>
<gene>
    <name evidence="2" type="ORF">TPC1_17519</name>
</gene>
<evidence type="ECO:0000313" key="2">
    <source>
        <dbReference type="EMBL" id="JAP90998.1"/>
    </source>
</evidence>
<dbReference type="EMBL" id="GDID01005608">
    <property type="protein sequence ID" value="JAP90998.1"/>
    <property type="molecule type" value="Transcribed_RNA"/>
</dbReference>
<feature type="non-terminal residue" evidence="2">
    <location>
        <position position="357"/>
    </location>
</feature>
<name>A0A146K3I3_9EUKA</name>
<keyword evidence="1" id="KW-0175">Coiled coil</keyword>
<reference evidence="2" key="1">
    <citation type="submission" date="2015-07" db="EMBL/GenBank/DDBJ databases">
        <title>Adaptation to a free-living lifestyle via gene acquisitions in the diplomonad Trepomonas sp. PC1.</title>
        <authorList>
            <person name="Xu F."/>
            <person name="Jerlstrom-Hultqvist J."/>
            <person name="Kolisko M."/>
            <person name="Simpson A.G.B."/>
            <person name="Roger A.J."/>
            <person name="Svard S.G."/>
            <person name="Andersson J.O."/>
        </authorList>
    </citation>
    <scope>NUCLEOTIDE SEQUENCE</scope>
    <source>
        <strain evidence="2">PC1</strain>
    </source>
</reference>
<protein>
    <submittedName>
        <fullName evidence="2">Uncharacterized protein</fullName>
    </submittedName>
</protein>
<organism evidence="2">
    <name type="scientific">Trepomonas sp. PC1</name>
    <dbReference type="NCBI Taxonomy" id="1076344"/>
    <lineage>
        <taxon>Eukaryota</taxon>
        <taxon>Metamonada</taxon>
        <taxon>Diplomonadida</taxon>
        <taxon>Hexamitidae</taxon>
        <taxon>Hexamitinae</taxon>
        <taxon>Trepomonas</taxon>
    </lineage>
</organism>
<feature type="non-terminal residue" evidence="2">
    <location>
        <position position="1"/>
    </location>
</feature>
<sequence length="357" mass="42865">SLQHLQYDLEKQLMTMLKDINVLQTSLEQSIFIQEVHAAIQNIQQIFQINYNEKQKELFDAQNYTKIQNDEIAVTKSKLKQKQDQLNDLTQKIASEREQQHQCFIKTTTQKQAYIQDREEKVDPLQEMLQKSNKELEDEYTKFTELSKQLSTQQENAIRTKVQRDKFNMELHFLQKLYQKVIRNVEDAESKKKSNQNQLKDIESNASNLQQEKEIQKHQEKIRTQNEAINDLKLQRQMEEMQLKELQQKLQDLQQMNLNLKQDLDLKEKIRLLAELKSVEHTLKFENDEKQKIQLELQKIQIDEEKVIETQLLTKENQFLNEKKQKIQRQIAKMKQQESQKRIKENFLEEQIKAVLN</sequence>